<dbReference type="InterPro" id="IPR004358">
    <property type="entry name" value="Sig_transdc_His_kin-like_C"/>
</dbReference>
<dbReference type="Gene3D" id="3.30.565.10">
    <property type="entry name" value="Histidine kinase-like ATPase, C-terminal domain"/>
    <property type="match status" value="1"/>
</dbReference>
<keyword evidence="4" id="KW-0808">Transferase</keyword>
<evidence type="ECO:0000259" key="7">
    <source>
        <dbReference type="PROSITE" id="PS50109"/>
    </source>
</evidence>
<keyword evidence="3" id="KW-0597">Phosphoprotein</keyword>
<gene>
    <name evidence="8" type="ORF">PQ455_06320</name>
</gene>
<dbReference type="InterPro" id="IPR005467">
    <property type="entry name" value="His_kinase_dom"/>
</dbReference>
<dbReference type="Pfam" id="PF02518">
    <property type="entry name" value="HATPase_c"/>
    <property type="match status" value="1"/>
</dbReference>
<dbReference type="CDD" id="cd00075">
    <property type="entry name" value="HATPase"/>
    <property type="match status" value="1"/>
</dbReference>
<dbReference type="InterPro" id="IPR036097">
    <property type="entry name" value="HisK_dim/P_sf"/>
</dbReference>
<dbReference type="InterPro" id="IPR050736">
    <property type="entry name" value="Sensor_HK_Regulatory"/>
</dbReference>
<dbReference type="SUPFAM" id="SSF55874">
    <property type="entry name" value="ATPase domain of HSP90 chaperone/DNA topoisomerase II/histidine kinase"/>
    <property type="match status" value="1"/>
</dbReference>
<dbReference type="SMART" id="SM00387">
    <property type="entry name" value="HATPase_c"/>
    <property type="match status" value="1"/>
</dbReference>
<dbReference type="InterPro" id="IPR036890">
    <property type="entry name" value="HATPase_C_sf"/>
</dbReference>
<protein>
    <recommendedName>
        <fullName evidence="2">histidine kinase</fullName>
        <ecNumber evidence="2">2.7.13.3</ecNumber>
    </recommendedName>
</protein>
<dbReference type="EMBL" id="CP117411">
    <property type="protein sequence ID" value="WCT74830.1"/>
    <property type="molecule type" value="Genomic_DNA"/>
</dbReference>
<dbReference type="InterPro" id="IPR003661">
    <property type="entry name" value="HisK_dim/P_dom"/>
</dbReference>
<proteinExistence type="predicted"/>
<keyword evidence="9" id="KW-1185">Reference proteome</keyword>
<evidence type="ECO:0000256" key="5">
    <source>
        <dbReference type="ARBA" id="ARBA00022777"/>
    </source>
</evidence>
<dbReference type="PANTHER" id="PTHR43711:SF1">
    <property type="entry name" value="HISTIDINE KINASE 1"/>
    <property type="match status" value="1"/>
</dbReference>
<comment type="catalytic activity">
    <reaction evidence="1">
        <text>ATP + protein L-histidine = ADP + protein N-phospho-L-histidine.</text>
        <dbReference type="EC" id="2.7.13.3"/>
    </reaction>
</comment>
<name>A0ABY7TR31_9SPHN</name>
<sequence>MIVLDRADAAVLAAIAVFWIAMAAWATVAGMRRASQGRAVGDETSRLASLIATAPAMPLVVDGEGRVEQGTRLGRWLGLPEPPTTLTDLADEGFGLPEKDVEALSRDVAATRRSARGFSRAITMAGSGRVLLVKGQPDTVTGRVILWFIDMTDSEREIERLGVEVLRLRGMIEALSTLIEAAPFPMWHRGADLRLNLVNGAYVRAVEGQSAQQVVKSGLELLEAGNSGRAFQVPSLGREPGAVSIRTAPAIIAGERRTIRVVDVPLGEAGMAGYAIDVEELEEARADLRRFVVAQRDMLDRLSAAVAQFGGDHSLVFYNRHFIRLFPLEPEWLAEGPTFDRILERMREEQRVPEARDFPGWKAERRAWFNSTTPMEESWLLPGGTHLRVVAQPLPDGGLLLIMEDRTEHLQLARARDTLLRVRTATFDNLFEAIGVFAADGRLQLFNSRFRDVWKLSEEHLTNHPRVDTLVQAIAPQLADPSRAGLVRELVRVATVERQQRVGRIAMKDGRHFEFAAVPLPDGNALFTLLDVTASRDIEHALRERNDALEATDRMKSAFVANMSYELRVPLTTIAGFAEMLADGYAGDLSETARQYVDAIVHAVGRLSQLMGDVLDLTQSEVGSLPLSRASVDICDLAKQALDAAEETARVGNIHLKRAIDPQSLCVMGDDMRLRQAFDHLLRNAIDYTQGGGEVRFSVGTSGEQVQVIVSDNGPGLSPDQHRSIFEPRQIGGVEDGRGIGLPLVKQLVEAHEGTLTLESQPGVGTRAIIRLPLTDTPARVSLGA</sequence>
<evidence type="ECO:0000256" key="1">
    <source>
        <dbReference type="ARBA" id="ARBA00000085"/>
    </source>
</evidence>
<dbReference type="PRINTS" id="PR00344">
    <property type="entry name" value="BCTRLSENSOR"/>
</dbReference>
<dbReference type="PANTHER" id="PTHR43711">
    <property type="entry name" value="TWO-COMPONENT HISTIDINE KINASE"/>
    <property type="match status" value="1"/>
</dbReference>
<dbReference type="Pfam" id="PF12860">
    <property type="entry name" value="PAS_7"/>
    <property type="match status" value="2"/>
</dbReference>
<dbReference type="SMART" id="SM00388">
    <property type="entry name" value="HisKA"/>
    <property type="match status" value="1"/>
</dbReference>
<feature type="domain" description="Histidine kinase" evidence="7">
    <location>
        <begin position="562"/>
        <end position="776"/>
    </location>
</feature>
<dbReference type="RefSeq" id="WP_273690197.1">
    <property type="nucleotide sequence ID" value="NZ_CP117411.1"/>
</dbReference>
<dbReference type="SUPFAM" id="SSF55785">
    <property type="entry name" value="PYP-like sensor domain (PAS domain)"/>
    <property type="match status" value="2"/>
</dbReference>
<evidence type="ECO:0000313" key="9">
    <source>
        <dbReference type="Proteomes" id="UP001220395"/>
    </source>
</evidence>
<organism evidence="8 9">
    <name type="scientific">Sphingomonas naphthae</name>
    <dbReference type="NCBI Taxonomy" id="1813468"/>
    <lineage>
        <taxon>Bacteria</taxon>
        <taxon>Pseudomonadati</taxon>
        <taxon>Pseudomonadota</taxon>
        <taxon>Alphaproteobacteria</taxon>
        <taxon>Sphingomonadales</taxon>
        <taxon>Sphingomonadaceae</taxon>
        <taxon>Sphingomonas</taxon>
    </lineage>
</organism>
<evidence type="ECO:0000256" key="4">
    <source>
        <dbReference type="ARBA" id="ARBA00022679"/>
    </source>
</evidence>
<keyword evidence="5" id="KW-0418">Kinase</keyword>
<dbReference type="InterPro" id="IPR003594">
    <property type="entry name" value="HATPase_dom"/>
</dbReference>
<dbReference type="Pfam" id="PF00512">
    <property type="entry name" value="HisKA"/>
    <property type="match status" value="1"/>
</dbReference>
<dbReference type="Gene3D" id="1.10.287.130">
    <property type="match status" value="1"/>
</dbReference>
<evidence type="ECO:0000256" key="6">
    <source>
        <dbReference type="ARBA" id="ARBA00023012"/>
    </source>
</evidence>
<evidence type="ECO:0000313" key="8">
    <source>
        <dbReference type="EMBL" id="WCT74830.1"/>
    </source>
</evidence>
<dbReference type="EC" id="2.7.13.3" evidence="2"/>
<dbReference type="SUPFAM" id="SSF47384">
    <property type="entry name" value="Homodimeric domain of signal transducing histidine kinase"/>
    <property type="match status" value="1"/>
</dbReference>
<evidence type="ECO:0000256" key="3">
    <source>
        <dbReference type="ARBA" id="ARBA00022553"/>
    </source>
</evidence>
<dbReference type="Proteomes" id="UP001220395">
    <property type="component" value="Chromosome"/>
</dbReference>
<dbReference type="CDD" id="cd00082">
    <property type="entry name" value="HisKA"/>
    <property type="match status" value="1"/>
</dbReference>
<dbReference type="Gene3D" id="3.30.450.20">
    <property type="entry name" value="PAS domain"/>
    <property type="match status" value="1"/>
</dbReference>
<accession>A0ABY7TR31</accession>
<dbReference type="InterPro" id="IPR035965">
    <property type="entry name" value="PAS-like_dom_sf"/>
</dbReference>
<keyword evidence="6" id="KW-0902">Two-component regulatory system</keyword>
<dbReference type="PROSITE" id="PS50109">
    <property type="entry name" value="HIS_KIN"/>
    <property type="match status" value="1"/>
</dbReference>
<evidence type="ECO:0000256" key="2">
    <source>
        <dbReference type="ARBA" id="ARBA00012438"/>
    </source>
</evidence>
<reference evidence="8 9" key="1">
    <citation type="submission" date="2023-02" db="EMBL/GenBank/DDBJ databases">
        <title>Genome sequence of Sphingomonas naphthae.</title>
        <authorList>
            <person name="Kim S."/>
            <person name="Heo J."/>
            <person name="Kwon S.-W."/>
        </authorList>
    </citation>
    <scope>NUCLEOTIDE SEQUENCE [LARGE SCALE GENOMIC DNA]</scope>
    <source>
        <strain evidence="8 9">KACC 18716</strain>
    </source>
</reference>